<dbReference type="InterPro" id="IPR011050">
    <property type="entry name" value="Pectin_lyase_fold/virulence"/>
</dbReference>
<evidence type="ECO:0000256" key="1">
    <source>
        <dbReference type="SAM" id="SignalP"/>
    </source>
</evidence>
<keyword evidence="1" id="KW-0732">Signal</keyword>
<keyword evidence="3" id="KW-1185">Reference proteome</keyword>
<dbReference type="AlphaFoldDB" id="A0A1M5HJ05"/>
<sequence length="474" mass="52926">MKKILSIIQFCFLLTGICAVFSSCNDENFSSNPSHLLAFSQDTLSFDTVFTSIGSATAKIKVYNPNKEALKISSIVLANAANSGFKVNVDGEKGTQFSDIEIQGKDSMHIFVEVKINPLDRDNPVLMKDSLVFITNGVKQDIKLLAYGQDVLILRGKTIEKDTTFTSRRPILVYDSLRINSGVKLQCEAGTRLYFHDKTSLLVHGTIDAQGTLGNPVLFRGDRLDNMFTNLPYNRIPGQWGGIRLYTSSYQNRFDYADIHSGQYGIRCDSSSVDKEKLRLTNTILHNVEGDALSMTSCKAVVANCQITNAGDNCVNLLGGDYTFTHCTLANFFSWNIRNGVALAFANKLNSVGYPLKTSFYNCLITGSSFDEIKGSKSDNTSIAFDYYFSNSLINSVEEKSERLVNITWAKEVNFKNIDKENYKYDFRPDSLCKAKDIANLEIARNYPYDLNGRSRLQDGKPDAGCYEWMPGDK</sequence>
<gene>
    <name evidence="2" type="ORF">SAMN05444405_1283</name>
</gene>
<dbReference type="Proteomes" id="UP000184509">
    <property type="component" value="Unassembled WGS sequence"/>
</dbReference>
<feature type="chain" id="PRO_5009910814" description="Right handed beta helix region" evidence="1">
    <location>
        <begin position="23"/>
        <end position="474"/>
    </location>
</feature>
<dbReference type="EMBL" id="FQTV01000028">
    <property type="protein sequence ID" value="SHG15907.1"/>
    <property type="molecule type" value="Genomic_DNA"/>
</dbReference>
<name>A0A1M5HJ05_9BACE</name>
<accession>A0A1M5HJ05</accession>
<dbReference type="SUPFAM" id="SSF51126">
    <property type="entry name" value="Pectin lyase-like"/>
    <property type="match status" value="1"/>
</dbReference>
<feature type="signal peptide" evidence="1">
    <location>
        <begin position="1"/>
        <end position="22"/>
    </location>
</feature>
<protein>
    <recommendedName>
        <fullName evidence="4">Right handed beta helix region</fullName>
    </recommendedName>
</protein>
<dbReference type="OrthoDB" id="1111178at2"/>
<evidence type="ECO:0000313" key="2">
    <source>
        <dbReference type="EMBL" id="SHG15907.1"/>
    </source>
</evidence>
<dbReference type="STRING" id="1297750.SAMN05444405_1283"/>
<evidence type="ECO:0000313" key="3">
    <source>
        <dbReference type="Proteomes" id="UP000184509"/>
    </source>
</evidence>
<organism evidence="2 3">
    <name type="scientific">Bacteroides luti</name>
    <dbReference type="NCBI Taxonomy" id="1297750"/>
    <lineage>
        <taxon>Bacteria</taxon>
        <taxon>Pseudomonadati</taxon>
        <taxon>Bacteroidota</taxon>
        <taxon>Bacteroidia</taxon>
        <taxon>Bacteroidales</taxon>
        <taxon>Bacteroidaceae</taxon>
        <taxon>Bacteroides</taxon>
    </lineage>
</organism>
<proteinExistence type="predicted"/>
<dbReference type="PROSITE" id="PS51257">
    <property type="entry name" value="PROKAR_LIPOPROTEIN"/>
    <property type="match status" value="1"/>
</dbReference>
<evidence type="ECO:0008006" key="4">
    <source>
        <dbReference type="Google" id="ProtNLM"/>
    </source>
</evidence>
<reference evidence="3" key="1">
    <citation type="submission" date="2016-11" db="EMBL/GenBank/DDBJ databases">
        <authorList>
            <person name="Varghese N."/>
            <person name="Submissions S."/>
        </authorList>
    </citation>
    <scope>NUCLEOTIDE SEQUENCE [LARGE SCALE GENOMIC DNA]</scope>
    <source>
        <strain evidence="3">DSM 26991</strain>
    </source>
</reference>
<dbReference type="RefSeq" id="WP_073404294.1">
    <property type="nucleotide sequence ID" value="NZ_FQTV01000028.1"/>
</dbReference>